<evidence type="ECO:0000313" key="2">
    <source>
        <dbReference type="Proteomes" id="UP000282002"/>
    </source>
</evidence>
<sequence length="106" mass="11224">MGAAPLAAGPFDGIYRPDYAWAEGWDCQSVGQDGGALAVQGDVFTGVENQCSLTNPVPVTGMDAILYDAQCAGEGESYSYRIMLMRLPEGIAVIQDGSVSELRTCR</sequence>
<evidence type="ECO:0000313" key="1">
    <source>
        <dbReference type="EMBL" id="AZL59777.1"/>
    </source>
</evidence>
<accession>A0A3S8U877</accession>
<name>A0A3S8U877_9RHOB</name>
<proteinExistence type="predicted"/>
<dbReference type="OrthoDB" id="7727934at2"/>
<protein>
    <submittedName>
        <fullName evidence="1">Uncharacterized protein</fullName>
    </submittedName>
</protein>
<dbReference type="KEGG" id="taw:EI545_13595"/>
<reference evidence="1 2" key="1">
    <citation type="submission" date="2018-12" db="EMBL/GenBank/DDBJ databases">
        <title>Complete genome sequencing of Tabrizicola sp. K13M18.</title>
        <authorList>
            <person name="Bae J.-W."/>
        </authorList>
    </citation>
    <scope>NUCLEOTIDE SEQUENCE [LARGE SCALE GENOMIC DNA]</scope>
    <source>
        <strain evidence="1 2">K13M18</strain>
    </source>
</reference>
<dbReference type="EMBL" id="CP034328">
    <property type="protein sequence ID" value="AZL59777.1"/>
    <property type="molecule type" value="Genomic_DNA"/>
</dbReference>
<organism evidence="1 2">
    <name type="scientific">Tabrizicola piscis</name>
    <dbReference type="NCBI Taxonomy" id="2494374"/>
    <lineage>
        <taxon>Bacteria</taxon>
        <taxon>Pseudomonadati</taxon>
        <taxon>Pseudomonadota</taxon>
        <taxon>Alphaproteobacteria</taxon>
        <taxon>Rhodobacterales</taxon>
        <taxon>Paracoccaceae</taxon>
        <taxon>Tabrizicola</taxon>
    </lineage>
</organism>
<dbReference type="AlphaFoldDB" id="A0A3S8U877"/>
<gene>
    <name evidence="1" type="ORF">EI545_13595</name>
</gene>
<keyword evidence="2" id="KW-1185">Reference proteome</keyword>
<dbReference type="Proteomes" id="UP000282002">
    <property type="component" value="Chromosome"/>
</dbReference>